<dbReference type="Proteomes" id="UP000722336">
    <property type="component" value="Unassembled WGS sequence"/>
</dbReference>
<evidence type="ECO:0000313" key="7">
    <source>
        <dbReference type="Proteomes" id="UP000722336"/>
    </source>
</evidence>
<feature type="signal peptide" evidence="4">
    <location>
        <begin position="1"/>
        <end position="30"/>
    </location>
</feature>
<keyword evidence="2" id="KW-0812">Transmembrane</keyword>
<evidence type="ECO:0000256" key="1">
    <source>
        <dbReference type="ARBA" id="ARBA00004370"/>
    </source>
</evidence>
<protein>
    <submittedName>
        <fullName evidence="6">BamA/TamA family outer membrane protein</fullName>
    </submittedName>
</protein>
<comment type="subcellular location">
    <subcellularLocation>
        <location evidence="1">Membrane</location>
    </subcellularLocation>
</comment>
<gene>
    <name evidence="6" type="ORF">KCG44_06495</name>
</gene>
<reference evidence="6 7" key="1">
    <citation type="submission" date="2021-04" db="EMBL/GenBank/DDBJ databases">
        <authorList>
            <person name="Pira H."/>
            <person name="Risdian C."/>
            <person name="Wink J."/>
        </authorList>
    </citation>
    <scope>NUCLEOTIDE SEQUENCE [LARGE SCALE GENOMIC DNA]</scope>
    <source>
        <strain evidence="6 7">WHA3</strain>
    </source>
</reference>
<evidence type="ECO:0000256" key="4">
    <source>
        <dbReference type="SAM" id="SignalP"/>
    </source>
</evidence>
<keyword evidence="4" id="KW-0732">Signal</keyword>
<name>A0ABS6SDD6_9SPHN</name>
<sequence length="640" mass="69886">MQAAPRYVGAMYAYVRLLTLALVVSSRAWAQDTAPARTVSDPLPAIPEIEADWQDLFGRLEEEDQTEAARPVTAIRYSVEFLPELLPAIAGPFRELSLLLTGNGASVPSLAELNRRVRVDRDLISRLLRAEGYYDPLIDISIINPDEPVAARRVVFEVDAGPLYRFDDIAATGLSVNNGDPVRAGAVLGALGELRLRLPREGYPFADVPDPEIIIDHETRRASLALNVRTGPRGRFGSIRVLGEDAPFDADHVNLLARFEAGDVYDAADIDDLRRALIATGLVGSADITPVKGAPINEVEAEVDLDVDLTSAPARTLAAQFAYDTEDGFRVEGSWQHRNFFRPEGAVTARLALGTEEQLLALDLRRSNYGARDRIVGGRVAAFREDRDAFFRRGVLASAFIERETNLIWQKRWTYRLGPELIFSQERDRSALLGVPARLNTYYVAAFPAQLTYDGTDDLLDPSEGFRLLGRLSPEISFQGGTFTYARSEVGASAYLPLGEERKTVIAGRALVGSILGSGRRNIAPSRRFYAGGGASVRGFGFQDVGPRDADGEPLGGRSKVEASIEARHRFGDLGAVAFVDAGQVYTSSAPGFDDFRFGIGVGARYYTRFGPIRIDIATPIKRRSGESPVAVYVSIGQAF</sequence>
<comment type="caution">
    <text evidence="6">The sequence shown here is derived from an EMBL/GenBank/DDBJ whole genome shotgun (WGS) entry which is preliminary data.</text>
</comment>
<proteinExistence type="predicted"/>
<dbReference type="RefSeq" id="WP_218445070.1">
    <property type="nucleotide sequence ID" value="NZ_JAGSPA010000002.1"/>
</dbReference>
<keyword evidence="7" id="KW-1185">Reference proteome</keyword>
<dbReference type="PANTHER" id="PTHR12815:SF42">
    <property type="entry name" value="BACTERIAL SURFACE ANTIGEN (D15) DOMAIN-CONTAINING PROTEIN"/>
    <property type="match status" value="1"/>
</dbReference>
<keyword evidence="3" id="KW-0472">Membrane</keyword>
<feature type="chain" id="PRO_5045406990" evidence="4">
    <location>
        <begin position="31"/>
        <end position="640"/>
    </location>
</feature>
<evidence type="ECO:0000256" key="2">
    <source>
        <dbReference type="ARBA" id="ARBA00022452"/>
    </source>
</evidence>
<evidence type="ECO:0000313" key="6">
    <source>
        <dbReference type="EMBL" id="MBV7256433.1"/>
    </source>
</evidence>
<organism evidence="6 7">
    <name type="scientific">Pacificimonas pallii</name>
    <dbReference type="NCBI Taxonomy" id="2827236"/>
    <lineage>
        <taxon>Bacteria</taxon>
        <taxon>Pseudomonadati</taxon>
        <taxon>Pseudomonadota</taxon>
        <taxon>Alphaproteobacteria</taxon>
        <taxon>Sphingomonadales</taxon>
        <taxon>Sphingosinicellaceae</taxon>
        <taxon>Pacificimonas</taxon>
    </lineage>
</organism>
<accession>A0ABS6SDD6</accession>
<dbReference type="EMBL" id="JAGSPA010000002">
    <property type="protein sequence ID" value="MBV7256433.1"/>
    <property type="molecule type" value="Genomic_DNA"/>
</dbReference>
<dbReference type="InterPro" id="IPR000184">
    <property type="entry name" value="Bac_surfAg_D15"/>
</dbReference>
<evidence type="ECO:0000259" key="5">
    <source>
        <dbReference type="Pfam" id="PF01103"/>
    </source>
</evidence>
<evidence type="ECO:0000256" key="3">
    <source>
        <dbReference type="ARBA" id="ARBA00023136"/>
    </source>
</evidence>
<dbReference type="PANTHER" id="PTHR12815">
    <property type="entry name" value="SORTING AND ASSEMBLY MACHINERY SAMM50 PROTEIN FAMILY MEMBER"/>
    <property type="match status" value="1"/>
</dbReference>
<dbReference type="InterPro" id="IPR039910">
    <property type="entry name" value="D15-like"/>
</dbReference>
<keyword evidence="2" id="KW-1134">Transmembrane beta strand</keyword>
<feature type="domain" description="Bacterial surface antigen (D15)" evidence="5">
    <location>
        <begin position="347"/>
        <end position="640"/>
    </location>
</feature>
<dbReference type="Pfam" id="PF01103">
    <property type="entry name" value="Omp85"/>
    <property type="match status" value="1"/>
</dbReference>